<sequence>MCPSDLRLPAVARRCWRARRAGRGGTDAGYVTAETAVVLPVLVVFTAMLLWGLQAATAQIRCVDAARAGARSVARSEPASVAVAAASAAAPSGALVTVRRGGDLVRVRVTARSLGPGGLARLLSVTVGAEAAALDEGTVR</sequence>
<keyword evidence="1" id="KW-0812">Transmembrane</keyword>
<dbReference type="InterPro" id="IPR049790">
    <property type="entry name" value="Rv3655c/TadE"/>
</dbReference>
<dbReference type="EMBL" id="JAAGKO020000009">
    <property type="protein sequence ID" value="MDI5962954.1"/>
    <property type="molecule type" value="Genomic_DNA"/>
</dbReference>
<protein>
    <submittedName>
        <fullName evidence="3">Pilus assembly protein</fullName>
    </submittedName>
</protein>
<feature type="transmembrane region" description="Helical" evidence="1">
    <location>
        <begin position="28"/>
        <end position="51"/>
    </location>
</feature>
<evidence type="ECO:0000256" key="1">
    <source>
        <dbReference type="SAM" id="Phobius"/>
    </source>
</evidence>
<dbReference type="Proteomes" id="UP001156398">
    <property type="component" value="Unassembled WGS sequence"/>
</dbReference>
<name>A0ABT6VWT6_9ACTN</name>
<reference evidence="3 4" key="1">
    <citation type="submission" date="2023-05" db="EMBL/GenBank/DDBJ databases">
        <title>Streptantibioticus silvisoli sp. nov., acidotolerant actinomycetes 1 from pine litter.</title>
        <authorList>
            <person name="Swiecimska M."/>
            <person name="Golinska P."/>
            <person name="Sangal V."/>
            <person name="Wachnowicz B."/>
            <person name="Goodfellow M."/>
        </authorList>
    </citation>
    <scope>NUCLEOTIDE SEQUENCE [LARGE SCALE GENOMIC DNA]</scope>
    <source>
        <strain evidence="3 4">SL54</strain>
    </source>
</reference>
<feature type="domain" description="TadE-like" evidence="2">
    <location>
        <begin position="29"/>
        <end position="71"/>
    </location>
</feature>
<evidence type="ECO:0000313" key="4">
    <source>
        <dbReference type="Proteomes" id="UP001156398"/>
    </source>
</evidence>
<comment type="caution">
    <text evidence="3">The sequence shown here is derived from an EMBL/GenBank/DDBJ whole genome shotgun (WGS) entry which is preliminary data.</text>
</comment>
<dbReference type="NCBIfam" id="NF041390">
    <property type="entry name" value="TadE_Rv3655c"/>
    <property type="match status" value="1"/>
</dbReference>
<proteinExistence type="predicted"/>
<keyword evidence="4" id="KW-1185">Reference proteome</keyword>
<evidence type="ECO:0000313" key="3">
    <source>
        <dbReference type="EMBL" id="MDI5962954.1"/>
    </source>
</evidence>
<dbReference type="InterPro" id="IPR012495">
    <property type="entry name" value="TadE-like_dom"/>
</dbReference>
<accession>A0ABT6VWT6</accession>
<organism evidence="3 4">
    <name type="scientific">Streptantibioticus silvisoli</name>
    <dbReference type="NCBI Taxonomy" id="2705255"/>
    <lineage>
        <taxon>Bacteria</taxon>
        <taxon>Bacillati</taxon>
        <taxon>Actinomycetota</taxon>
        <taxon>Actinomycetes</taxon>
        <taxon>Kitasatosporales</taxon>
        <taxon>Streptomycetaceae</taxon>
        <taxon>Streptantibioticus</taxon>
    </lineage>
</organism>
<gene>
    <name evidence="3" type="ORF">POF43_009580</name>
</gene>
<keyword evidence="1" id="KW-0472">Membrane</keyword>
<evidence type="ECO:0000259" key="2">
    <source>
        <dbReference type="Pfam" id="PF07811"/>
    </source>
</evidence>
<dbReference type="Pfam" id="PF07811">
    <property type="entry name" value="TadE"/>
    <property type="match status" value="1"/>
</dbReference>
<keyword evidence="1" id="KW-1133">Transmembrane helix</keyword>